<accession>I0IC16</accession>
<gene>
    <name evidence="1" type="ordered locus">PSMK_06450</name>
</gene>
<keyword evidence="2" id="KW-1185">Reference proteome</keyword>
<protein>
    <submittedName>
        <fullName evidence="1">Uncharacterized protein</fullName>
    </submittedName>
</protein>
<evidence type="ECO:0000313" key="2">
    <source>
        <dbReference type="Proteomes" id="UP000007881"/>
    </source>
</evidence>
<evidence type="ECO:0000313" key="1">
    <source>
        <dbReference type="EMBL" id="BAM02804.1"/>
    </source>
</evidence>
<dbReference type="STRING" id="1142394.PSMK_06450"/>
<dbReference type="Proteomes" id="UP000007881">
    <property type="component" value="Chromosome"/>
</dbReference>
<dbReference type="AlphaFoldDB" id="I0IC16"/>
<proteinExistence type="predicted"/>
<dbReference type="EMBL" id="AP012338">
    <property type="protein sequence ID" value="BAM02804.1"/>
    <property type="molecule type" value="Genomic_DNA"/>
</dbReference>
<reference evidence="1 2" key="1">
    <citation type="submission" date="2012-02" db="EMBL/GenBank/DDBJ databases">
        <title>Complete genome sequence of Phycisphaera mikurensis NBRC 102666.</title>
        <authorList>
            <person name="Ankai A."/>
            <person name="Hosoyama A."/>
            <person name="Terui Y."/>
            <person name="Sekine M."/>
            <person name="Fukai R."/>
            <person name="Kato Y."/>
            <person name="Nakamura S."/>
            <person name="Yamada-Narita S."/>
            <person name="Kawakoshi A."/>
            <person name="Fukunaga Y."/>
            <person name="Yamazaki S."/>
            <person name="Fujita N."/>
        </authorList>
    </citation>
    <scope>NUCLEOTIDE SEQUENCE [LARGE SCALE GENOMIC DNA]</scope>
    <source>
        <strain evidence="2">NBRC 102666 / KCTC 22515 / FYK2301M01</strain>
    </source>
</reference>
<organism evidence="1 2">
    <name type="scientific">Phycisphaera mikurensis (strain NBRC 102666 / KCTC 22515 / FYK2301M01)</name>
    <dbReference type="NCBI Taxonomy" id="1142394"/>
    <lineage>
        <taxon>Bacteria</taxon>
        <taxon>Pseudomonadati</taxon>
        <taxon>Planctomycetota</taxon>
        <taxon>Phycisphaerae</taxon>
        <taxon>Phycisphaerales</taxon>
        <taxon>Phycisphaeraceae</taxon>
        <taxon>Phycisphaera</taxon>
    </lineage>
</organism>
<sequence>MPRPVETSVLRSRNRTSCDGNVAFDGRIATRSGPDCRGASFERKVCGFNGPGLRGRPAIAGIE</sequence>
<name>I0IC16_PHYMF</name>
<dbReference type="HOGENOM" id="CLU_2881998_0_0_0"/>
<dbReference type="KEGG" id="phm:PSMK_06450"/>